<keyword evidence="3" id="KW-1185">Reference proteome</keyword>
<evidence type="ECO:0000313" key="2">
    <source>
        <dbReference type="EMBL" id="SHF72532.1"/>
    </source>
</evidence>
<dbReference type="Proteomes" id="UP000184520">
    <property type="component" value="Unassembled WGS sequence"/>
</dbReference>
<keyword evidence="2" id="KW-0808">Transferase</keyword>
<protein>
    <submittedName>
        <fullName evidence="2">Glycosyl transferase family 2</fullName>
    </submittedName>
</protein>
<dbReference type="Pfam" id="PF00535">
    <property type="entry name" value="Glycos_transf_2"/>
    <property type="match status" value="1"/>
</dbReference>
<dbReference type="GO" id="GO:0016740">
    <property type="term" value="F:transferase activity"/>
    <property type="evidence" value="ECO:0007669"/>
    <property type="project" value="UniProtKB-KW"/>
</dbReference>
<dbReference type="AlphaFoldDB" id="A0A1M5E0E0"/>
<evidence type="ECO:0000313" key="3">
    <source>
        <dbReference type="Proteomes" id="UP000184520"/>
    </source>
</evidence>
<dbReference type="SUPFAM" id="SSF53448">
    <property type="entry name" value="Nucleotide-diphospho-sugar transferases"/>
    <property type="match status" value="1"/>
</dbReference>
<name>A0A1M5E0E0_9ALTE</name>
<gene>
    <name evidence="2" type="ORF">SAMN05216361_0197</name>
</gene>
<dbReference type="OrthoDB" id="114108at2"/>
<reference evidence="3" key="1">
    <citation type="submission" date="2016-11" db="EMBL/GenBank/DDBJ databases">
        <authorList>
            <person name="Varghese N."/>
            <person name="Submissions S."/>
        </authorList>
    </citation>
    <scope>NUCLEOTIDE SEQUENCE [LARGE SCALE GENOMIC DNA]</scope>
    <source>
        <strain evidence="3">CGMCC 1.8995</strain>
    </source>
</reference>
<dbReference type="EMBL" id="FQWD01000001">
    <property type="protein sequence ID" value="SHF72532.1"/>
    <property type="molecule type" value="Genomic_DNA"/>
</dbReference>
<accession>A0A1M5E0E0</accession>
<feature type="domain" description="Glycosyltransferase 2-like" evidence="1">
    <location>
        <begin position="84"/>
        <end position="139"/>
    </location>
</feature>
<organism evidence="2 3">
    <name type="scientific">Marisediminitalea aggregata</name>
    <dbReference type="NCBI Taxonomy" id="634436"/>
    <lineage>
        <taxon>Bacteria</taxon>
        <taxon>Pseudomonadati</taxon>
        <taxon>Pseudomonadota</taxon>
        <taxon>Gammaproteobacteria</taxon>
        <taxon>Alteromonadales</taxon>
        <taxon>Alteromonadaceae</taxon>
        <taxon>Marisediminitalea</taxon>
    </lineage>
</organism>
<dbReference type="InterPro" id="IPR001173">
    <property type="entry name" value="Glyco_trans_2-like"/>
</dbReference>
<dbReference type="RefSeq" id="WP_084526066.1">
    <property type="nucleotide sequence ID" value="NZ_FQWD01000001.1"/>
</dbReference>
<dbReference type="STRING" id="634436.SAMN05216361_0197"/>
<evidence type="ECO:0000259" key="1">
    <source>
        <dbReference type="Pfam" id="PF00535"/>
    </source>
</evidence>
<dbReference type="Gene3D" id="3.90.550.10">
    <property type="entry name" value="Spore Coat Polysaccharide Biosynthesis Protein SpsA, Chain A"/>
    <property type="match status" value="1"/>
</dbReference>
<proteinExistence type="predicted"/>
<sequence>MTTSTNRLCVISVSDYEAGEQKTWQDELALLEALSNQDIDEDFDVVLVESTQVKDQPVPDQLYLYIPQLKILYYDSIQSAVLKDYGVSQCPHEYIAVLESDCTPTHNWLRELMTGLTSGDYAAASGRTYYGEDSSYRRACNLLHRAWDDPGHSGQTDKVSNNGAIYHREILQSFPYPHAATPFLSAELRNDRIREAGNVFYMAREGAMQHAIGGLTFLWDLQRNKGHQCMSVSAHKSLSLLMREKLKLDWFHAKRIGKQYLRWYDWPLFVFLSCYEVVPHLVGARYAREEVEVIPGSSYR</sequence>
<dbReference type="InterPro" id="IPR029044">
    <property type="entry name" value="Nucleotide-diphossugar_trans"/>
</dbReference>